<feature type="region of interest" description="NMPbind" evidence="10">
    <location>
        <begin position="49"/>
        <end position="72"/>
    </location>
</feature>
<comment type="catalytic activity">
    <reaction evidence="10">
        <text>ATP + H2O = ADP + phosphate + H(+)</text>
        <dbReference type="Rhea" id="RHEA:13065"/>
        <dbReference type="ChEBI" id="CHEBI:15377"/>
        <dbReference type="ChEBI" id="CHEBI:15378"/>
        <dbReference type="ChEBI" id="CHEBI:30616"/>
        <dbReference type="ChEBI" id="CHEBI:43474"/>
        <dbReference type="ChEBI" id="CHEBI:456216"/>
    </reaction>
</comment>
<dbReference type="GO" id="GO:0006364">
    <property type="term" value="P:rRNA processing"/>
    <property type="evidence" value="ECO:0007669"/>
    <property type="project" value="UniProtKB-KW"/>
</dbReference>
<evidence type="ECO:0000256" key="8">
    <source>
        <dbReference type="ARBA" id="ARBA00022840"/>
    </source>
</evidence>
<evidence type="ECO:0000256" key="3">
    <source>
        <dbReference type="ARBA" id="ARBA00022517"/>
    </source>
</evidence>
<evidence type="ECO:0000256" key="5">
    <source>
        <dbReference type="ARBA" id="ARBA00022679"/>
    </source>
</evidence>
<feature type="binding site" evidence="10">
    <location>
        <position position="31"/>
    </location>
    <ligand>
        <name>ATP</name>
        <dbReference type="ChEBI" id="CHEBI:30616"/>
    </ligand>
</feature>
<dbReference type="PANTHER" id="PTHR12595:SF0">
    <property type="entry name" value="ADENYLATE KINASE ISOENZYME 6"/>
    <property type="match status" value="1"/>
</dbReference>
<feature type="region of interest" description="LID" evidence="10">
    <location>
        <begin position="129"/>
        <end position="139"/>
    </location>
</feature>
<dbReference type="InterPro" id="IPR020618">
    <property type="entry name" value="Adenyl_kinase_AK6"/>
</dbReference>
<dbReference type="GO" id="GO:0005634">
    <property type="term" value="C:nucleus"/>
    <property type="evidence" value="ECO:0007669"/>
    <property type="project" value="UniProtKB-SubCell"/>
</dbReference>
<accession>A0A9N8HMT5</accession>
<dbReference type="Gene3D" id="3.40.50.300">
    <property type="entry name" value="P-loop containing nucleotide triphosphate hydrolases"/>
    <property type="match status" value="1"/>
</dbReference>
<evidence type="ECO:0000256" key="9">
    <source>
        <dbReference type="ARBA" id="ARBA00023242"/>
    </source>
</evidence>
<evidence type="ECO:0000313" key="11">
    <source>
        <dbReference type="EMBL" id="CAB9516253.1"/>
    </source>
</evidence>
<comment type="caution">
    <text evidence="10">Lacks conserved residue(s) required for the propagation of feature annotation.</text>
</comment>
<evidence type="ECO:0000256" key="2">
    <source>
        <dbReference type="ARBA" id="ARBA00022490"/>
    </source>
</evidence>
<feature type="binding site" evidence="10">
    <location>
        <position position="30"/>
    </location>
    <ligand>
        <name>ATP</name>
        <dbReference type="ChEBI" id="CHEBI:30616"/>
    </ligand>
</feature>
<dbReference type="GO" id="GO:0004017">
    <property type="term" value="F:AMP kinase activity"/>
    <property type="evidence" value="ECO:0007669"/>
    <property type="project" value="UniProtKB-UniRule"/>
</dbReference>
<keyword evidence="12" id="KW-1185">Reference proteome</keyword>
<evidence type="ECO:0000256" key="6">
    <source>
        <dbReference type="ARBA" id="ARBA00022741"/>
    </source>
</evidence>
<dbReference type="EC" id="2.7.4.3" evidence="10"/>
<keyword evidence="9 10" id="KW-0539">Nucleus</keyword>
<dbReference type="InterPro" id="IPR027417">
    <property type="entry name" value="P-loop_NTPase"/>
</dbReference>
<dbReference type="EMBL" id="CAICTM010000769">
    <property type="protein sequence ID" value="CAB9516253.1"/>
    <property type="molecule type" value="Genomic_DNA"/>
</dbReference>
<comment type="caution">
    <text evidence="11">The sequence shown here is derived from an EMBL/GenBank/DDBJ whole genome shotgun (WGS) entry which is preliminary data.</text>
</comment>
<evidence type="ECO:0000256" key="1">
    <source>
        <dbReference type="ARBA" id="ARBA00000582"/>
    </source>
</evidence>
<feature type="binding site" evidence="10">
    <location>
        <position position="29"/>
    </location>
    <ligand>
        <name>ATP</name>
        <dbReference type="ChEBI" id="CHEBI:30616"/>
    </ligand>
</feature>
<evidence type="ECO:0000313" key="12">
    <source>
        <dbReference type="Proteomes" id="UP001153069"/>
    </source>
</evidence>
<keyword evidence="5 10" id="KW-0808">Transferase</keyword>
<keyword evidence="2 10" id="KW-0963">Cytoplasm</keyword>
<dbReference type="PANTHER" id="PTHR12595">
    <property type="entry name" value="POS9-ACTIVATING FACTOR FAP7-RELATED"/>
    <property type="match status" value="1"/>
</dbReference>
<dbReference type="GO" id="GO:0005524">
    <property type="term" value="F:ATP binding"/>
    <property type="evidence" value="ECO:0007669"/>
    <property type="project" value="UniProtKB-KW"/>
</dbReference>
<feature type="binding site" evidence="10">
    <location>
        <position position="27"/>
    </location>
    <ligand>
        <name>ATP</name>
        <dbReference type="ChEBI" id="CHEBI:30616"/>
    </ligand>
</feature>
<sequence length="192" mass="21685">MSDMEDDDAPMSVSRRRPNILITGSPGVGKTCTAASIAKTMGSDMVHVNVGKFAEEHKCYEGRDEELDTNILDEDKLLDLLEIQFQQLAAANKGIVADFHVCEIFPERFFDLVLVLRTKTETLFDRLTARGYSERKRSENMEAEIMQVILEEARASYATEIVHEVPSNTVADLQSNVQRACQWCDQWVADHT</sequence>
<keyword evidence="6 10" id="KW-0547">Nucleotide-binding</keyword>
<dbReference type="GO" id="GO:0016887">
    <property type="term" value="F:ATP hydrolysis activity"/>
    <property type="evidence" value="ECO:0007669"/>
    <property type="project" value="UniProtKB-UniRule"/>
</dbReference>
<comment type="function">
    <text evidence="10">Broad-specificity nucleoside monophosphate (NMP) kinase that catalyzes the reversible transfer of the terminal phosphate group between nucleoside triphosphates and monophosphates. Has also ATPase activity. Involved in the late cytoplasmic maturation steps of the 40S ribosomal particles, specifically 18S rRNA maturation. While NMP activity is not required for ribosome maturation, ATPase activity is. Associates transiently with small ribosomal subunit protein uS11. ATP hydrolysis breaks the interaction with uS11. May temporarily remove uS11 from the ribosome to enable a conformational change of the ribosomal RNA that is needed for the final maturation step of the small ribosomal subunit. Its NMP activity may have a role in nuclear energy homeostasis.</text>
</comment>
<dbReference type="GO" id="GO:0042274">
    <property type="term" value="P:ribosomal small subunit biogenesis"/>
    <property type="evidence" value="ECO:0007669"/>
    <property type="project" value="UniProtKB-UniRule"/>
</dbReference>
<reference evidence="11" key="1">
    <citation type="submission" date="2020-06" db="EMBL/GenBank/DDBJ databases">
        <authorList>
            <consortium name="Plant Systems Biology data submission"/>
        </authorList>
    </citation>
    <scope>NUCLEOTIDE SEQUENCE</scope>
    <source>
        <strain evidence="11">D6</strain>
    </source>
</reference>
<dbReference type="Proteomes" id="UP001153069">
    <property type="component" value="Unassembled WGS sequence"/>
</dbReference>
<keyword evidence="3 10" id="KW-0690">Ribosome biogenesis</keyword>
<comment type="similarity">
    <text evidence="10">Belongs to the adenylate kinase family. AK6 subfamily.</text>
</comment>
<organism evidence="11 12">
    <name type="scientific">Seminavis robusta</name>
    <dbReference type="NCBI Taxonomy" id="568900"/>
    <lineage>
        <taxon>Eukaryota</taxon>
        <taxon>Sar</taxon>
        <taxon>Stramenopiles</taxon>
        <taxon>Ochrophyta</taxon>
        <taxon>Bacillariophyta</taxon>
        <taxon>Bacillariophyceae</taxon>
        <taxon>Bacillariophycidae</taxon>
        <taxon>Naviculales</taxon>
        <taxon>Naviculaceae</taxon>
        <taxon>Seminavis</taxon>
    </lineage>
</organism>
<dbReference type="GO" id="GO:0005737">
    <property type="term" value="C:cytoplasm"/>
    <property type="evidence" value="ECO:0007669"/>
    <property type="project" value="UniProtKB-SubCell"/>
</dbReference>
<protein>
    <recommendedName>
        <fullName evidence="10">Adenylate kinase isoenzyme 6 homolog</fullName>
        <shortName evidence="10">AK6</shortName>
        <ecNumber evidence="10">2.7.4.3</ecNumber>
    </recommendedName>
    <alternativeName>
        <fullName evidence="10">Dual activity adenylate kinase/ATPase</fullName>
        <shortName evidence="10">AK/ATPase</shortName>
    </alternativeName>
</protein>
<dbReference type="AlphaFoldDB" id="A0A9N8HMT5"/>
<gene>
    <name evidence="11" type="ORF">SEMRO_770_G199980.1</name>
</gene>
<comment type="subcellular location">
    <subcellularLocation>
        <location evidence="10">Cytoplasm</location>
    </subcellularLocation>
    <subcellularLocation>
        <location evidence="10">Nucleus</location>
    </subcellularLocation>
</comment>
<dbReference type="FunFam" id="3.40.50.300:FF:000372">
    <property type="entry name" value="Adenylate kinase isoenzyme 6 homolog"/>
    <property type="match status" value="1"/>
</dbReference>
<dbReference type="OrthoDB" id="10251185at2759"/>
<evidence type="ECO:0000256" key="10">
    <source>
        <dbReference type="HAMAP-Rule" id="MF_03173"/>
    </source>
</evidence>
<comment type="catalytic activity">
    <reaction evidence="1 10">
        <text>AMP + ATP = 2 ADP</text>
        <dbReference type="Rhea" id="RHEA:12973"/>
        <dbReference type="ChEBI" id="CHEBI:30616"/>
        <dbReference type="ChEBI" id="CHEBI:456215"/>
        <dbReference type="ChEBI" id="CHEBI:456216"/>
        <dbReference type="EC" id="2.7.4.3"/>
    </reaction>
</comment>
<keyword evidence="4 10" id="KW-0698">rRNA processing</keyword>
<dbReference type="SUPFAM" id="SSF52540">
    <property type="entry name" value="P-loop containing nucleoside triphosphate hydrolases"/>
    <property type="match status" value="1"/>
</dbReference>
<dbReference type="Pfam" id="PF13238">
    <property type="entry name" value="AAA_18"/>
    <property type="match status" value="1"/>
</dbReference>
<keyword evidence="8 10" id="KW-0067">ATP-binding</keyword>
<keyword evidence="7 10" id="KW-0418">Kinase</keyword>
<evidence type="ECO:0000256" key="7">
    <source>
        <dbReference type="ARBA" id="ARBA00022777"/>
    </source>
</evidence>
<dbReference type="HAMAP" id="MF_00039">
    <property type="entry name" value="Adenylate_kinase_AK6"/>
    <property type="match status" value="1"/>
</dbReference>
<feature type="binding site" evidence="10">
    <location>
        <position position="130"/>
    </location>
    <ligand>
        <name>ATP</name>
        <dbReference type="ChEBI" id="CHEBI:30616"/>
    </ligand>
</feature>
<proteinExistence type="inferred from homology"/>
<evidence type="ECO:0000256" key="4">
    <source>
        <dbReference type="ARBA" id="ARBA00022552"/>
    </source>
</evidence>
<comment type="subunit">
    <text evidence="10">Interacts with small ribosomal subunit protein uS11. Not a structural component of 43S pre-ribosomes, but transiently interacts with them by binding to uS11.</text>
</comment>
<name>A0A9N8HMT5_9STRA</name>